<evidence type="ECO:0000313" key="2">
    <source>
        <dbReference type="EMBL" id="CAK0886314.1"/>
    </source>
</evidence>
<accession>A0ABN9WM60</accession>
<protein>
    <submittedName>
        <fullName evidence="2">Uncharacterized protein</fullName>
    </submittedName>
</protein>
<evidence type="ECO:0000313" key="3">
    <source>
        <dbReference type="Proteomes" id="UP001189429"/>
    </source>
</evidence>
<feature type="non-terminal residue" evidence="2">
    <location>
        <position position="1"/>
    </location>
</feature>
<feature type="region of interest" description="Disordered" evidence="1">
    <location>
        <begin position="129"/>
        <end position="164"/>
    </location>
</feature>
<evidence type="ECO:0000256" key="1">
    <source>
        <dbReference type="SAM" id="MobiDB-lite"/>
    </source>
</evidence>
<proteinExistence type="predicted"/>
<feature type="compositionally biased region" description="Basic and acidic residues" evidence="1">
    <location>
        <begin position="220"/>
        <end position="229"/>
    </location>
</feature>
<reference evidence="2" key="1">
    <citation type="submission" date="2023-10" db="EMBL/GenBank/DDBJ databases">
        <authorList>
            <person name="Chen Y."/>
            <person name="Shah S."/>
            <person name="Dougan E. K."/>
            <person name="Thang M."/>
            <person name="Chan C."/>
        </authorList>
    </citation>
    <scope>NUCLEOTIDE SEQUENCE [LARGE SCALE GENOMIC DNA]</scope>
</reference>
<organism evidence="2 3">
    <name type="scientific">Prorocentrum cordatum</name>
    <dbReference type="NCBI Taxonomy" id="2364126"/>
    <lineage>
        <taxon>Eukaryota</taxon>
        <taxon>Sar</taxon>
        <taxon>Alveolata</taxon>
        <taxon>Dinophyceae</taxon>
        <taxon>Prorocentrales</taxon>
        <taxon>Prorocentraceae</taxon>
        <taxon>Prorocentrum</taxon>
    </lineage>
</organism>
<feature type="region of interest" description="Disordered" evidence="1">
    <location>
        <begin position="207"/>
        <end position="229"/>
    </location>
</feature>
<dbReference type="Proteomes" id="UP001189429">
    <property type="component" value="Unassembled WGS sequence"/>
</dbReference>
<keyword evidence="3" id="KW-1185">Reference proteome</keyword>
<sequence>EATDTFLEYEFNVGISKYKYTLKFDHVSEWAKSLIDLCGSKKFTMDMFRTIDFDAYRNSTIGIFQWLSLLCANMLVEAKFCLVDVNIRKICDSHPGSLALRQLWSKSIEDDPTAPTIFQTIILLRPDSSPTPGLGTPDGTADVDLVGSSQTLEPGSRPAPPSVAPAAAASQDILVQFLCDIFCDNPRASAEIDENALQAEAQRLLDHPRDGGAASNQASDVDRDQSDRRSDNAWQAISLSLATDTAYEIDQVYCTCSCCRKAVSRGAAGDAETACVAKLNA</sequence>
<comment type="caution">
    <text evidence="2">The sequence shown here is derived from an EMBL/GenBank/DDBJ whole genome shotgun (WGS) entry which is preliminary data.</text>
</comment>
<name>A0ABN9WM60_9DINO</name>
<gene>
    <name evidence="2" type="ORF">PCOR1329_LOCUS67699</name>
</gene>
<dbReference type="EMBL" id="CAUYUJ010018787">
    <property type="protein sequence ID" value="CAK0886314.1"/>
    <property type="molecule type" value="Genomic_DNA"/>
</dbReference>